<evidence type="ECO:0000313" key="2">
    <source>
        <dbReference type="EMBL" id="KAK9167261.1"/>
    </source>
</evidence>
<organism evidence="2 3">
    <name type="scientific">Stephania cephalantha</name>
    <dbReference type="NCBI Taxonomy" id="152367"/>
    <lineage>
        <taxon>Eukaryota</taxon>
        <taxon>Viridiplantae</taxon>
        <taxon>Streptophyta</taxon>
        <taxon>Embryophyta</taxon>
        <taxon>Tracheophyta</taxon>
        <taxon>Spermatophyta</taxon>
        <taxon>Magnoliopsida</taxon>
        <taxon>Ranunculales</taxon>
        <taxon>Menispermaceae</taxon>
        <taxon>Menispermoideae</taxon>
        <taxon>Cissampelideae</taxon>
        <taxon>Stephania</taxon>
    </lineage>
</organism>
<evidence type="ECO:0000256" key="1">
    <source>
        <dbReference type="SAM" id="Coils"/>
    </source>
</evidence>
<keyword evidence="1" id="KW-0175">Coiled coil</keyword>
<sequence>MATNQLYNIEAIEKMLILAEENGKLEVTLLEKDKDINMKDGVIAHNAEILSKNEIEISQLKATNNRLMAKVSSLETTNEEALALREKCYKASKNGWKMKEAILL</sequence>
<reference evidence="2 3" key="1">
    <citation type="submission" date="2024-01" db="EMBL/GenBank/DDBJ databases">
        <title>Genome assemblies of Stephania.</title>
        <authorList>
            <person name="Yang L."/>
        </authorList>
    </citation>
    <scope>NUCLEOTIDE SEQUENCE [LARGE SCALE GENOMIC DNA]</scope>
    <source>
        <strain evidence="2">JXDWG</strain>
        <tissue evidence="2">Leaf</tissue>
    </source>
</reference>
<keyword evidence="3" id="KW-1185">Reference proteome</keyword>
<dbReference type="Proteomes" id="UP001419268">
    <property type="component" value="Unassembled WGS sequence"/>
</dbReference>
<protein>
    <submittedName>
        <fullName evidence="2">Uncharacterized protein</fullName>
    </submittedName>
</protein>
<evidence type="ECO:0000313" key="3">
    <source>
        <dbReference type="Proteomes" id="UP001419268"/>
    </source>
</evidence>
<gene>
    <name evidence="2" type="ORF">Scep_002452</name>
</gene>
<feature type="coiled-coil region" evidence="1">
    <location>
        <begin position="50"/>
        <end position="77"/>
    </location>
</feature>
<dbReference type="AlphaFoldDB" id="A0AAP0Q8S8"/>
<accession>A0AAP0Q8S8</accession>
<comment type="caution">
    <text evidence="2">The sequence shown here is derived from an EMBL/GenBank/DDBJ whole genome shotgun (WGS) entry which is preliminary data.</text>
</comment>
<name>A0AAP0Q8S8_9MAGN</name>
<dbReference type="EMBL" id="JBBNAG010000001">
    <property type="protein sequence ID" value="KAK9167261.1"/>
    <property type="molecule type" value="Genomic_DNA"/>
</dbReference>
<proteinExistence type="predicted"/>